<dbReference type="GO" id="GO:0005739">
    <property type="term" value="C:mitochondrion"/>
    <property type="evidence" value="ECO:0007669"/>
    <property type="project" value="TreeGrafter"/>
</dbReference>
<dbReference type="GO" id="GO:0030150">
    <property type="term" value="P:protein import into mitochondrial matrix"/>
    <property type="evidence" value="ECO:0007669"/>
    <property type="project" value="TreeGrafter"/>
</dbReference>
<evidence type="ECO:0000313" key="6">
    <source>
        <dbReference type="EMBL" id="JAT82144.1"/>
    </source>
</evidence>
<sequence length="214" mass="24648">FTSKWKSLTKLCNNLKFCPSAYITVLQRQYLHKIKMSHRSLMDFIVKYHKPRLLNNLVFFPSHGNSYFGRRLMIPIAPLSTSTPLSTPKIQSPRNFSTTISRFSEALPSEPKSKYEGKFQLMFTCKKCTTRNTKFITKLAYYKGVVIVICDGCENKHLIADNLNWFSDMNGKKNIEDIMAEKGETVQKIMSEDLEFIAMGMVQEKPDEKPVQIG</sequence>
<accession>A0A1E1W5A5</accession>
<protein>
    <recommendedName>
        <fullName evidence="5">DNL-type domain-containing protein</fullName>
    </recommendedName>
</protein>
<dbReference type="GO" id="GO:0008270">
    <property type="term" value="F:zinc ion binding"/>
    <property type="evidence" value="ECO:0007669"/>
    <property type="project" value="UniProtKB-KW"/>
</dbReference>
<evidence type="ECO:0000256" key="1">
    <source>
        <dbReference type="ARBA" id="ARBA00022723"/>
    </source>
</evidence>
<dbReference type="GO" id="GO:0006457">
    <property type="term" value="P:protein folding"/>
    <property type="evidence" value="ECO:0007669"/>
    <property type="project" value="TreeGrafter"/>
</dbReference>
<evidence type="ECO:0000256" key="3">
    <source>
        <dbReference type="ARBA" id="ARBA00022833"/>
    </source>
</evidence>
<dbReference type="AlphaFoldDB" id="A0A1E1W5A5"/>
<feature type="non-terminal residue" evidence="6">
    <location>
        <position position="1"/>
    </location>
</feature>
<dbReference type="PANTHER" id="PTHR20922">
    <property type="entry name" value="DNL-TYPE ZINC FINGER PROTEIN"/>
    <property type="match status" value="1"/>
</dbReference>
<dbReference type="GO" id="GO:0050821">
    <property type="term" value="P:protein stabilization"/>
    <property type="evidence" value="ECO:0007669"/>
    <property type="project" value="TreeGrafter"/>
</dbReference>
<dbReference type="PROSITE" id="PS51501">
    <property type="entry name" value="ZF_DNL"/>
    <property type="match status" value="1"/>
</dbReference>
<feature type="domain" description="DNL-type" evidence="5">
    <location>
        <begin position="114"/>
        <end position="211"/>
    </location>
</feature>
<name>A0A1E1W5A5_PECGO</name>
<gene>
    <name evidence="6" type="ORF">g.6611</name>
</gene>
<dbReference type="PANTHER" id="PTHR20922:SF13">
    <property type="entry name" value="DNL-TYPE ZINC FINGER PROTEIN"/>
    <property type="match status" value="1"/>
</dbReference>
<keyword evidence="2 4" id="KW-0863">Zinc-finger</keyword>
<reference evidence="6" key="1">
    <citation type="submission" date="2015-09" db="EMBL/GenBank/DDBJ databases">
        <title>De novo assembly of Pectinophora gossypiella (Pink Bollworm) gut transcriptome.</title>
        <authorList>
            <person name="Tassone E.E."/>
        </authorList>
    </citation>
    <scope>NUCLEOTIDE SEQUENCE</scope>
</reference>
<organism evidence="6">
    <name type="scientific">Pectinophora gossypiella</name>
    <name type="common">Cotton pink bollworm</name>
    <name type="synonym">Depressaria gossypiella</name>
    <dbReference type="NCBI Taxonomy" id="13191"/>
    <lineage>
        <taxon>Eukaryota</taxon>
        <taxon>Metazoa</taxon>
        <taxon>Ecdysozoa</taxon>
        <taxon>Arthropoda</taxon>
        <taxon>Hexapoda</taxon>
        <taxon>Insecta</taxon>
        <taxon>Pterygota</taxon>
        <taxon>Neoptera</taxon>
        <taxon>Endopterygota</taxon>
        <taxon>Lepidoptera</taxon>
        <taxon>Glossata</taxon>
        <taxon>Ditrysia</taxon>
        <taxon>Gelechioidea</taxon>
        <taxon>Gelechiidae</taxon>
        <taxon>Apatetrinae</taxon>
        <taxon>Pectinophora</taxon>
    </lineage>
</organism>
<evidence type="ECO:0000256" key="4">
    <source>
        <dbReference type="PROSITE-ProRule" id="PRU00834"/>
    </source>
</evidence>
<dbReference type="InterPro" id="IPR024158">
    <property type="entry name" value="Mt_import_TIM15"/>
</dbReference>
<dbReference type="EMBL" id="GDQN01008910">
    <property type="protein sequence ID" value="JAT82144.1"/>
    <property type="molecule type" value="Transcribed_RNA"/>
</dbReference>
<proteinExistence type="predicted"/>
<evidence type="ECO:0000256" key="2">
    <source>
        <dbReference type="ARBA" id="ARBA00022771"/>
    </source>
</evidence>
<dbReference type="GO" id="GO:0051087">
    <property type="term" value="F:protein-folding chaperone binding"/>
    <property type="evidence" value="ECO:0007669"/>
    <property type="project" value="TreeGrafter"/>
</dbReference>
<keyword evidence="1" id="KW-0479">Metal-binding</keyword>
<dbReference type="OrthoDB" id="512667at2759"/>
<dbReference type="Pfam" id="PF05180">
    <property type="entry name" value="zf-DNL"/>
    <property type="match status" value="1"/>
</dbReference>
<evidence type="ECO:0000259" key="5">
    <source>
        <dbReference type="PROSITE" id="PS51501"/>
    </source>
</evidence>
<keyword evidence="3" id="KW-0862">Zinc</keyword>
<dbReference type="InterPro" id="IPR007853">
    <property type="entry name" value="Znf_DNL-typ"/>
</dbReference>